<dbReference type="InterPro" id="IPR013785">
    <property type="entry name" value="Aldolase_TIM"/>
</dbReference>
<dbReference type="AlphaFoldDB" id="A0A7K4AHU7"/>
<dbReference type="GO" id="GO:0051539">
    <property type="term" value="F:4 iron, 4 sulfur cluster binding"/>
    <property type="evidence" value="ECO:0007669"/>
    <property type="project" value="UniProtKB-KW"/>
</dbReference>
<keyword evidence="3" id="KW-0949">S-adenosyl-L-methionine</keyword>
<keyword evidence="6" id="KW-0411">Iron-sulfur</keyword>
<dbReference type="SUPFAM" id="SSF46785">
    <property type="entry name" value="Winged helix' DNA-binding domain"/>
    <property type="match status" value="1"/>
</dbReference>
<evidence type="ECO:0000256" key="3">
    <source>
        <dbReference type="ARBA" id="ARBA00022691"/>
    </source>
</evidence>
<dbReference type="Pfam" id="PF04055">
    <property type="entry name" value="Radical_SAM"/>
    <property type="match status" value="1"/>
</dbReference>
<dbReference type="InterPro" id="IPR007197">
    <property type="entry name" value="rSAM"/>
</dbReference>
<reference evidence="8 9" key="1">
    <citation type="journal article" date="2020" name="Biotechnol. Biofuels">
        <title>New insights from the biogas microbiome by comprehensive genome-resolved metagenomics of nearly 1600 species originating from multiple anaerobic digesters.</title>
        <authorList>
            <person name="Campanaro S."/>
            <person name="Treu L."/>
            <person name="Rodriguez-R L.M."/>
            <person name="Kovalovszki A."/>
            <person name="Ziels R.M."/>
            <person name="Maus I."/>
            <person name="Zhu X."/>
            <person name="Kougias P.G."/>
            <person name="Basile A."/>
            <person name="Luo G."/>
            <person name="Schluter A."/>
            <person name="Konstantinidis K.T."/>
            <person name="Angelidaki I."/>
        </authorList>
    </citation>
    <scope>NUCLEOTIDE SEQUENCE [LARGE SCALE GENOMIC DNA]</scope>
    <source>
        <strain evidence="8">AS27yjCOA_157</strain>
    </source>
</reference>
<keyword evidence="4" id="KW-0479">Metal-binding</keyword>
<dbReference type="GO" id="GO:0046872">
    <property type="term" value="F:metal ion binding"/>
    <property type="evidence" value="ECO:0007669"/>
    <property type="project" value="UniProtKB-KW"/>
</dbReference>
<evidence type="ECO:0000256" key="5">
    <source>
        <dbReference type="ARBA" id="ARBA00023004"/>
    </source>
</evidence>
<dbReference type="InterPro" id="IPR036390">
    <property type="entry name" value="WH_DNA-bd_sf"/>
</dbReference>
<comment type="cofactor">
    <cofactor evidence="1">
        <name>[4Fe-4S] cluster</name>
        <dbReference type="ChEBI" id="CHEBI:49883"/>
    </cofactor>
</comment>
<dbReference type="CDD" id="cd00090">
    <property type="entry name" value="HTH_ARSR"/>
    <property type="match status" value="1"/>
</dbReference>
<dbReference type="InterPro" id="IPR040084">
    <property type="entry name" value="GTPase_Obg"/>
</dbReference>
<keyword evidence="2" id="KW-0004">4Fe-4S</keyword>
<dbReference type="InterPro" id="IPR036388">
    <property type="entry name" value="WH-like_DNA-bd_sf"/>
</dbReference>
<evidence type="ECO:0000256" key="1">
    <source>
        <dbReference type="ARBA" id="ARBA00001966"/>
    </source>
</evidence>
<dbReference type="SUPFAM" id="SSF102114">
    <property type="entry name" value="Radical SAM enzymes"/>
    <property type="match status" value="1"/>
</dbReference>
<evidence type="ECO:0000259" key="7">
    <source>
        <dbReference type="PROSITE" id="PS51918"/>
    </source>
</evidence>
<dbReference type="CDD" id="cd01335">
    <property type="entry name" value="Radical_SAM"/>
    <property type="match status" value="1"/>
</dbReference>
<evidence type="ECO:0000256" key="2">
    <source>
        <dbReference type="ARBA" id="ARBA00022485"/>
    </source>
</evidence>
<dbReference type="RefSeq" id="WP_273271687.1">
    <property type="nucleotide sequence ID" value="NZ_JBCEYP010000044.1"/>
</dbReference>
<dbReference type="GO" id="GO:0003824">
    <property type="term" value="F:catalytic activity"/>
    <property type="evidence" value="ECO:0007669"/>
    <property type="project" value="InterPro"/>
</dbReference>
<gene>
    <name evidence="8" type="ORF">GX426_05580</name>
</gene>
<sequence length="302" mass="33675">MGYLFGPVLSRRLGLSMGVDLLRHKTCNLDCIYCELGRTDCLTCGRGRFVPPQKVLGEIREKRNEPFDYLTFAGSGEPTLSQDLGRVVAFAKETVSRPVAVITNSTLLTSPAIRKEVAAADIVLPSLDAASPAAFQAINRPDPGLKIEEIIQGLKEFRREYSGEIWLEVMLVAGINDHEADLIARAAESTEPDRIQLNTVVRTPAEPVRPLSEEEMVRMLEIFPGAELIPDWDWRVPFDIRNRILDSLCRSPSTLEEICRLHDLTDSDAIKYCKILEHDGLITRRIEGGKLCFLGSKSRGRG</sequence>
<organism evidence="8 9">
    <name type="scientific">Methanothrix soehngenii</name>
    <name type="common">Methanosaeta concilii</name>
    <dbReference type="NCBI Taxonomy" id="2223"/>
    <lineage>
        <taxon>Archaea</taxon>
        <taxon>Methanobacteriati</taxon>
        <taxon>Methanobacteriota</taxon>
        <taxon>Stenosarchaea group</taxon>
        <taxon>Methanomicrobia</taxon>
        <taxon>Methanotrichales</taxon>
        <taxon>Methanotrichaceae</taxon>
        <taxon>Methanothrix</taxon>
    </lineage>
</organism>
<dbReference type="Gene3D" id="1.10.10.10">
    <property type="entry name" value="Winged helix-like DNA-binding domain superfamily/Winged helix DNA-binding domain"/>
    <property type="match status" value="1"/>
</dbReference>
<dbReference type="Gene3D" id="3.20.20.70">
    <property type="entry name" value="Aldolase class I"/>
    <property type="match status" value="1"/>
</dbReference>
<evidence type="ECO:0000313" key="9">
    <source>
        <dbReference type="Proteomes" id="UP000544742"/>
    </source>
</evidence>
<dbReference type="EMBL" id="JAAYUN010000095">
    <property type="protein sequence ID" value="NLJ22561.1"/>
    <property type="molecule type" value="Genomic_DNA"/>
</dbReference>
<dbReference type="InterPro" id="IPR011991">
    <property type="entry name" value="ArsR-like_HTH"/>
</dbReference>
<comment type="caution">
    <text evidence="8">The sequence shown here is derived from an EMBL/GenBank/DDBJ whole genome shotgun (WGS) entry which is preliminary data.</text>
</comment>
<protein>
    <submittedName>
        <fullName evidence="8">Radical SAM protein</fullName>
    </submittedName>
</protein>
<evidence type="ECO:0000313" key="8">
    <source>
        <dbReference type="EMBL" id="NLJ22561.1"/>
    </source>
</evidence>
<keyword evidence="5" id="KW-0408">Iron</keyword>
<evidence type="ECO:0000256" key="4">
    <source>
        <dbReference type="ARBA" id="ARBA00022723"/>
    </source>
</evidence>
<dbReference type="PANTHER" id="PTHR43787:SF11">
    <property type="entry name" value="UPF0026 PROTEIN SLR1464"/>
    <property type="match status" value="1"/>
</dbReference>
<accession>A0A7K4AHU7</accession>
<dbReference type="InterPro" id="IPR058240">
    <property type="entry name" value="rSAM_sf"/>
</dbReference>
<dbReference type="PROSITE" id="PS51918">
    <property type="entry name" value="RADICAL_SAM"/>
    <property type="match status" value="1"/>
</dbReference>
<name>A0A7K4AHU7_METSH</name>
<evidence type="ECO:0000256" key="6">
    <source>
        <dbReference type="ARBA" id="ARBA00023014"/>
    </source>
</evidence>
<dbReference type="SFLD" id="SFLDS00029">
    <property type="entry name" value="Radical_SAM"/>
    <property type="match status" value="1"/>
</dbReference>
<feature type="domain" description="Radical SAM core" evidence="7">
    <location>
        <begin position="13"/>
        <end position="239"/>
    </location>
</feature>
<dbReference type="Proteomes" id="UP000544742">
    <property type="component" value="Unassembled WGS sequence"/>
</dbReference>
<dbReference type="SFLD" id="SFLDG01083">
    <property type="entry name" value="Uncharacterised_Radical_SAM_Su"/>
    <property type="match status" value="1"/>
</dbReference>
<dbReference type="PANTHER" id="PTHR43787">
    <property type="entry name" value="FEMO COFACTOR BIOSYNTHESIS PROTEIN NIFB-RELATED"/>
    <property type="match status" value="1"/>
</dbReference>
<proteinExistence type="predicted"/>